<protein>
    <recommendedName>
        <fullName evidence="11">Beta-1,4-N-acetylgalactosaminyltransferase</fullName>
        <ecNumber evidence="11">2.4.1.-</ecNumber>
    </recommendedName>
    <alternativeName>
        <fullName evidence="11">Beta-4-GalNAcT</fullName>
    </alternativeName>
</protein>
<comment type="cofactor">
    <cofactor evidence="11">
        <name>Mn(2+)</name>
        <dbReference type="ChEBI" id="CHEBI:29035"/>
    </cofactor>
</comment>
<sequence>MVILHTKFAGFTRTLLVAFLIFVVVVFLFHPGRFAASYDFIDKSDIFRHLVTVPPPENITKPLCPMISYSKNSSHGSYLLDLNFKESEISSGGRWEPANCIAQHKIALIIPYRNRKKHLSTFIDYIHGFLQSQFIEYSIYVVEQSPKLAFNRGLLFNIGYTWALQQEQIPCFIFHDVDLLPESLENIYACTDMPRHMSSSVNTFRYNLPYGTLFGGVVAMLQAQFQMINGFPNRYFGWGGEDDDLFMRVINKGMSIARFAPDISRYYMLPHIKESSTAENTQQLQYVSDYQDRDGLNDYIRYCSVIKDKLFPLYTLITADLQLPVGYEKLNQ</sequence>
<keyword evidence="5 11" id="KW-0808">Transferase</keyword>
<evidence type="ECO:0000259" key="13">
    <source>
        <dbReference type="Pfam" id="PF13733"/>
    </source>
</evidence>
<evidence type="ECO:0000256" key="2">
    <source>
        <dbReference type="ARBA" id="ARBA00004922"/>
    </source>
</evidence>
<dbReference type="Pfam" id="PF02709">
    <property type="entry name" value="Glyco_transf_7C"/>
    <property type="match status" value="1"/>
</dbReference>
<evidence type="ECO:0000256" key="6">
    <source>
        <dbReference type="ARBA" id="ARBA00022692"/>
    </source>
</evidence>
<dbReference type="Pfam" id="PF13733">
    <property type="entry name" value="Glyco_transf_7N"/>
    <property type="match status" value="1"/>
</dbReference>
<dbReference type="OrthoDB" id="10038994at2759"/>
<evidence type="ECO:0000259" key="12">
    <source>
        <dbReference type="Pfam" id="PF02709"/>
    </source>
</evidence>
<dbReference type="GeneID" id="117651749"/>
<evidence type="ECO:0000256" key="11">
    <source>
        <dbReference type="RuleBase" id="RU368121"/>
    </source>
</evidence>
<keyword evidence="11" id="KW-0479">Metal-binding</keyword>
<name>A0A6P9A610_THRPL</name>
<evidence type="ECO:0000256" key="8">
    <source>
        <dbReference type="ARBA" id="ARBA00022989"/>
    </source>
</evidence>
<dbReference type="AlphaFoldDB" id="A0A6P9A610"/>
<dbReference type="PANTHER" id="PTHR19300:SF48">
    <property type="entry name" value="BETA-1,4-N-ACETYLGALACTOSAMINYLTRANSFERASE"/>
    <property type="match status" value="1"/>
</dbReference>
<proteinExistence type="inferred from homology"/>
<keyword evidence="14" id="KW-1185">Reference proteome</keyword>
<dbReference type="GO" id="GO:0005975">
    <property type="term" value="P:carbohydrate metabolic process"/>
    <property type="evidence" value="ECO:0007669"/>
    <property type="project" value="InterPro"/>
</dbReference>
<evidence type="ECO:0000256" key="10">
    <source>
        <dbReference type="ARBA" id="ARBA00023180"/>
    </source>
</evidence>
<keyword evidence="11" id="KW-0464">Manganese</keyword>
<dbReference type="InterPro" id="IPR027791">
    <property type="entry name" value="Galactosyl_T_C"/>
</dbReference>
<dbReference type="GO" id="GO:0046872">
    <property type="term" value="F:metal ion binding"/>
    <property type="evidence" value="ECO:0007669"/>
    <property type="project" value="UniProtKB-UniRule"/>
</dbReference>
<dbReference type="CDD" id="cd00899">
    <property type="entry name" value="b4GalT"/>
    <property type="match status" value="1"/>
</dbReference>
<comment type="function">
    <text evidence="11">Catalyzes the transfer of galactose onto proteins or lipids.</text>
</comment>
<keyword evidence="4 11" id="KW-0328">Glycosyltransferase</keyword>
<dbReference type="KEGG" id="tpal:117651749"/>
<dbReference type="GO" id="GO:0008378">
    <property type="term" value="F:galactosyltransferase activity"/>
    <property type="evidence" value="ECO:0007669"/>
    <property type="project" value="TreeGrafter"/>
</dbReference>
<evidence type="ECO:0000256" key="3">
    <source>
        <dbReference type="ARBA" id="ARBA00005735"/>
    </source>
</evidence>
<dbReference type="GO" id="GO:0005794">
    <property type="term" value="C:Golgi apparatus"/>
    <property type="evidence" value="ECO:0007669"/>
    <property type="project" value="TreeGrafter"/>
</dbReference>
<feature type="domain" description="Galactosyltransferase N-terminal" evidence="13">
    <location>
        <begin position="81"/>
        <end position="191"/>
    </location>
</feature>
<evidence type="ECO:0000313" key="16">
    <source>
        <dbReference type="RefSeq" id="XP_034251952.1"/>
    </source>
</evidence>
<dbReference type="UniPathway" id="UPA00378"/>
<gene>
    <name evidence="15 16" type="primary">LOC117651749</name>
</gene>
<evidence type="ECO:0000313" key="14">
    <source>
        <dbReference type="Proteomes" id="UP000515158"/>
    </source>
</evidence>
<accession>A0A6P9A610</accession>
<keyword evidence="9" id="KW-0472">Membrane</keyword>
<dbReference type="InterPro" id="IPR003859">
    <property type="entry name" value="Galactosyl_T"/>
</dbReference>
<dbReference type="RefSeq" id="XP_034251952.1">
    <property type="nucleotide sequence ID" value="XM_034396061.1"/>
</dbReference>
<dbReference type="RefSeq" id="XP_034251951.1">
    <property type="nucleotide sequence ID" value="XM_034396060.1"/>
</dbReference>
<organism evidence="15">
    <name type="scientific">Thrips palmi</name>
    <name type="common">Melon thrips</name>
    <dbReference type="NCBI Taxonomy" id="161013"/>
    <lineage>
        <taxon>Eukaryota</taxon>
        <taxon>Metazoa</taxon>
        <taxon>Ecdysozoa</taxon>
        <taxon>Arthropoda</taxon>
        <taxon>Hexapoda</taxon>
        <taxon>Insecta</taxon>
        <taxon>Pterygota</taxon>
        <taxon>Neoptera</taxon>
        <taxon>Paraneoptera</taxon>
        <taxon>Thysanoptera</taxon>
        <taxon>Terebrantia</taxon>
        <taxon>Thripoidea</taxon>
        <taxon>Thripidae</taxon>
        <taxon>Thrips</taxon>
    </lineage>
</organism>
<reference evidence="15 16" key="1">
    <citation type="submission" date="2025-04" db="UniProtKB">
        <authorList>
            <consortium name="RefSeq"/>
        </authorList>
    </citation>
    <scope>IDENTIFICATION</scope>
    <source>
        <tissue evidence="15 16">Total insect</tissue>
    </source>
</reference>
<evidence type="ECO:0000256" key="7">
    <source>
        <dbReference type="ARBA" id="ARBA00022968"/>
    </source>
</evidence>
<dbReference type="SUPFAM" id="SSF53448">
    <property type="entry name" value="Nucleotide-diphospho-sugar transferases"/>
    <property type="match status" value="1"/>
</dbReference>
<dbReference type="Gene3D" id="3.90.550.10">
    <property type="entry name" value="Spore Coat Polysaccharide Biosynthesis Protein SpsA, Chain A"/>
    <property type="match status" value="1"/>
</dbReference>
<keyword evidence="10 11" id="KW-0325">Glycoprotein</keyword>
<dbReference type="GO" id="GO:0033842">
    <property type="term" value="F:N-acetyl-beta-glucosaminyl-derivative 4-beta-N-acetylgalactosaminyltransferase activity"/>
    <property type="evidence" value="ECO:0007669"/>
    <property type="project" value="TreeGrafter"/>
</dbReference>
<dbReference type="PANTHER" id="PTHR19300">
    <property type="entry name" value="BETA-1,4-GALACTOSYLTRANSFERASE"/>
    <property type="match status" value="1"/>
</dbReference>
<dbReference type="Proteomes" id="UP000515158">
    <property type="component" value="Unplaced"/>
</dbReference>
<evidence type="ECO:0000256" key="4">
    <source>
        <dbReference type="ARBA" id="ARBA00022676"/>
    </source>
</evidence>
<dbReference type="PRINTS" id="PR02050">
    <property type="entry name" value="B14GALTRFASE"/>
</dbReference>
<dbReference type="InterPro" id="IPR027995">
    <property type="entry name" value="Galactosyl_T_N"/>
</dbReference>
<keyword evidence="7 11" id="KW-0735">Signal-anchor</keyword>
<comment type="pathway">
    <text evidence="2 11">Protein modification; protein glycosylation.</text>
</comment>
<feature type="domain" description="Galactosyltransferase C-terminal" evidence="12">
    <location>
        <begin position="195"/>
        <end position="271"/>
    </location>
</feature>
<evidence type="ECO:0000256" key="1">
    <source>
        <dbReference type="ARBA" id="ARBA00004606"/>
    </source>
</evidence>
<evidence type="ECO:0000256" key="9">
    <source>
        <dbReference type="ARBA" id="ARBA00023136"/>
    </source>
</evidence>
<dbReference type="EC" id="2.4.1.-" evidence="11"/>
<dbReference type="InterPro" id="IPR029044">
    <property type="entry name" value="Nucleotide-diphossugar_trans"/>
</dbReference>
<dbReference type="GO" id="GO:0016020">
    <property type="term" value="C:membrane"/>
    <property type="evidence" value="ECO:0007669"/>
    <property type="project" value="UniProtKB-SubCell"/>
</dbReference>
<comment type="subcellular location">
    <subcellularLocation>
        <location evidence="1 11">Membrane</location>
        <topology evidence="1 11">Single-pass type II membrane protein</topology>
    </subcellularLocation>
</comment>
<dbReference type="GO" id="GO:0006688">
    <property type="term" value="P:glycosphingolipid biosynthetic process"/>
    <property type="evidence" value="ECO:0007669"/>
    <property type="project" value="TreeGrafter"/>
</dbReference>
<keyword evidence="6" id="KW-0812">Transmembrane</keyword>
<keyword evidence="8" id="KW-1133">Transmembrane helix</keyword>
<comment type="similarity">
    <text evidence="3 11">Belongs to the glycosyltransferase 7 family.</text>
</comment>
<evidence type="ECO:0000313" key="15">
    <source>
        <dbReference type="RefSeq" id="XP_034251951.1"/>
    </source>
</evidence>
<evidence type="ECO:0000256" key="5">
    <source>
        <dbReference type="ARBA" id="ARBA00022679"/>
    </source>
</evidence>